<dbReference type="Gene3D" id="1.10.287.610">
    <property type="entry name" value="Helix hairpin bin"/>
    <property type="match status" value="1"/>
</dbReference>
<dbReference type="GO" id="GO:0003677">
    <property type="term" value="F:DNA binding"/>
    <property type="evidence" value="ECO:0007669"/>
    <property type="project" value="InterPro"/>
</dbReference>
<dbReference type="InterPro" id="IPR003583">
    <property type="entry name" value="Hlx-hairpin-Hlx_DNA-bd_motif"/>
</dbReference>
<dbReference type="InterPro" id="IPR012340">
    <property type="entry name" value="NA-bd_OB-fold"/>
</dbReference>
<dbReference type="PANTHER" id="PTHR47810:SF1">
    <property type="entry name" value="DNA LIGASE B"/>
    <property type="match status" value="1"/>
</dbReference>
<comment type="similarity">
    <text evidence="8">Belongs to the NAD-dependent DNA ligase family. LigB subfamily.</text>
</comment>
<reference evidence="13" key="1">
    <citation type="submission" date="2016-10" db="EMBL/GenBank/DDBJ databases">
        <authorList>
            <person name="Varghese N."/>
            <person name="Submissions S."/>
        </authorList>
    </citation>
    <scope>NUCLEOTIDE SEQUENCE [LARGE SCALE GENOMIC DNA]</scope>
    <source>
        <strain evidence="13">LMG 22563</strain>
    </source>
</reference>
<feature type="chain" id="PRO_5044373025" description="DNA ligase B" evidence="9">
    <location>
        <begin position="20"/>
        <end position="558"/>
    </location>
</feature>
<dbReference type="PIRSF" id="PIRSF001604">
    <property type="entry name" value="LigA"/>
    <property type="match status" value="1"/>
</dbReference>
<organism evidence="12 13">
    <name type="scientific">Phytopseudomonas argentinensis</name>
    <dbReference type="NCBI Taxonomy" id="289370"/>
    <lineage>
        <taxon>Bacteria</taxon>
        <taxon>Pseudomonadati</taxon>
        <taxon>Pseudomonadota</taxon>
        <taxon>Gammaproteobacteria</taxon>
        <taxon>Pseudomonadales</taxon>
        <taxon>Pseudomonadaceae</taxon>
        <taxon>Phytopseudomonas</taxon>
    </lineage>
</organism>
<keyword evidence="6 8" id="KW-0234">DNA repair</keyword>
<evidence type="ECO:0000256" key="5">
    <source>
        <dbReference type="ARBA" id="ARBA00023027"/>
    </source>
</evidence>
<evidence type="ECO:0000256" key="9">
    <source>
        <dbReference type="SAM" id="SignalP"/>
    </source>
</evidence>
<dbReference type="SUPFAM" id="SSF47781">
    <property type="entry name" value="RuvA domain 2-like"/>
    <property type="match status" value="1"/>
</dbReference>
<dbReference type="Pfam" id="PF14520">
    <property type="entry name" value="HHH_5"/>
    <property type="match status" value="1"/>
</dbReference>
<keyword evidence="4" id="KW-0460">Magnesium</keyword>
<dbReference type="InterPro" id="IPR013840">
    <property type="entry name" value="DNAligase_N"/>
</dbReference>
<evidence type="ECO:0000256" key="6">
    <source>
        <dbReference type="ARBA" id="ARBA00023204"/>
    </source>
</evidence>
<dbReference type="Gene3D" id="1.10.150.20">
    <property type="entry name" value="5' to 3' exonuclease, C-terminal subdomain"/>
    <property type="match status" value="2"/>
</dbReference>
<feature type="signal peptide" evidence="9">
    <location>
        <begin position="1"/>
        <end position="19"/>
    </location>
</feature>
<dbReference type="AlphaFoldDB" id="A0A1I3LV19"/>
<dbReference type="SUPFAM" id="SSF56091">
    <property type="entry name" value="DNA ligase/mRNA capping enzyme, catalytic domain"/>
    <property type="match status" value="1"/>
</dbReference>
<feature type="domain" description="Helix-hairpin-helix DNA-binding motif class 1" evidence="10">
    <location>
        <begin position="457"/>
        <end position="476"/>
    </location>
</feature>
<dbReference type="Proteomes" id="UP000183018">
    <property type="component" value="Unassembled WGS sequence"/>
</dbReference>
<protein>
    <recommendedName>
        <fullName evidence="8">DNA ligase B</fullName>
        <ecNumber evidence="8">6.5.1.2</ecNumber>
    </recommendedName>
    <alternativeName>
        <fullName evidence="8">Polydeoxyribonucleotide synthase [NAD(+)] B</fullName>
    </alternativeName>
</protein>
<proteinExistence type="inferred from homology"/>
<dbReference type="InterPro" id="IPR050326">
    <property type="entry name" value="NAD_dep_DNA_ligaseB"/>
</dbReference>
<evidence type="ECO:0000256" key="2">
    <source>
        <dbReference type="ARBA" id="ARBA00022705"/>
    </source>
</evidence>
<dbReference type="Pfam" id="PF01653">
    <property type="entry name" value="DNA_ligase_aden"/>
    <property type="match status" value="1"/>
</dbReference>
<comment type="function">
    <text evidence="8">Catalyzes the formation of phosphodiester linkages between 5'-phosphoryl and 3'-hydroxyl groups in double-stranded DNA using NAD as a coenzyme and as the energy source for the reaction.</text>
</comment>
<dbReference type="HAMAP" id="MF_01587">
    <property type="entry name" value="DNA_ligase_B"/>
    <property type="match status" value="1"/>
</dbReference>
<evidence type="ECO:0000256" key="8">
    <source>
        <dbReference type="HAMAP-Rule" id="MF_01587"/>
    </source>
</evidence>
<dbReference type="SMART" id="SM00278">
    <property type="entry name" value="HhH1"/>
    <property type="match status" value="3"/>
</dbReference>
<evidence type="ECO:0000259" key="10">
    <source>
        <dbReference type="SMART" id="SM00278"/>
    </source>
</evidence>
<dbReference type="InterPro" id="IPR033136">
    <property type="entry name" value="DNA_ligase_CS"/>
</dbReference>
<dbReference type="OrthoDB" id="9759736at2"/>
<feature type="active site" description="N6-AMP-lysine intermediate" evidence="8">
    <location>
        <position position="123"/>
    </location>
</feature>
<accession>A0A1I3LV19</accession>
<evidence type="ECO:0000256" key="4">
    <source>
        <dbReference type="ARBA" id="ARBA00022842"/>
    </source>
</evidence>
<dbReference type="SMART" id="SM00532">
    <property type="entry name" value="LIGANc"/>
    <property type="match status" value="1"/>
</dbReference>
<dbReference type="STRING" id="289370.SAMN05216602_3058"/>
<dbReference type="NCBIfam" id="NF005987">
    <property type="entry name" value="PRK08097.1"/>
    <property type="match status" value="1"/>
</dbReference>
<evidence type="ECO:0000256" key="3">
    <source>
        <dbReference type="ARBA" id="ARBA00022763"/>
    </source>
</evidence>
<name>A0A1I3LV19_9GAMM</name>
<evidence type="ECO:0000256" key="1">
    <source>
        <dbReference type="ARBA" id="ARBA00022598"/>
    </source>
</evidence>
<keyword evidence="1 8" id="KW-0436">Ligase</keyword>
<keyword evidence="13" id="KW-1185">Reference proteome</keyword>
<comment type="catalytic activity">
    <reaction evidence="7 8">
        <text>NAD(+) + (deoxyribonucleotide)n-3'-hydroxyl + 5'-phospho-(deoxyribonucleotide)m = (deoxyribonucleotide)n+m + AMP + beta-nicotinamide D-nucleotide.</text>
        <dbReference type="EC" id="6.5.1.2"/>
    </reaction>
</comment>
<dbReference type="Gene3D" id="2.40.50.140">
    <property type="entry name" value="Nucleic acid-binding proteins"/>
    <property type="match status" value="1"/>
</dbReference>
<dbReference type="InterPro" id="IPR004150">
    <property type="entry name" value="NAD_DNA_ligase_OB"/>
</dbReference>
<dbReference type="EMBL" id="FORC01000003">
    <property type="protein sequence ID" value="SFI88618.1"/>
    <property type="molecule type" value="Genomic_DNA"/>
</dbReference>
<dbReference type="Gene3D" id="3.30.470.30">
    <property type="entry name" value="DNA ligase/mRNA capping enzyme"/>
    <property type="match status" value="1"/>
</dbReference>
<dbReference type="InterPro" id="IPR010994">
    <property type="entry name" value="RuvA_2-like"/>
</dbReference>
<dbReference type="RefSeq" id="WP_074885662.1">
    <property type="nucleotide sequence ID" value="NZ_FORC01000003.1"/>
</dbReference>
<keyword evidence="5 8" id="KW-0520">NAD</keyword>
<evidence type="ECO:0000313" key="12">
    <source>
        <dbReference type="EMBL" id="SFI88618.1"/>
    </source>
</evidence>
<dbReference type="Pfam" id="PF03120">
    <property type="entry name" value="OB_DNA_ligase"/>
    <property type="match status" value="1"/>
</dbReference>
<feature type="domain" description="NAD-dependent DNA ligase N-terminal" evidence="11">
    <location>
        <begin position="28"/>
        <end position="425"/>
    </location>
</feature>
<dbReference type="InterPro" id="IPR001679">
    <property type="entry name" value="DNA_ligase"/>
</dbReference>
<dbReference type="GO" id="GO:0003911">
    <property type="term" value="F:DNA ligase (NAD+) activity"/>
    <property type="evidence" value="ECO:0007669"/>
    <property type="project" value="UniProtKB-UniRule"/>
</dbReference>
<dbReference type="InterPro" id="IPR013839">
    <property type="entry name" value="DNAligase_adenylation"/>
</dbReference>
<dbReference type="InterPro" id="IPR020923">
    <property type="entry name" value="DNA_ligase_B"/>
</dbReference>
<feature type="domain" description="Helix-hairpin-helix DNA-binding motif class 1" evidence="10">
    <location>
        <begin position="423"/>
        <end position="442"/>
    </location>
</feature>
<feature type="domain" description="Helix-hairpin-helix DNA-binding motif class 1" evidence="10">
    <location>
        <begin position="515"/>
        <end position="534"/>
    </location>
</feature>
<dbReference type="EC" id="6.5.1.2" evidence="8"/>
<evidence type="ECO:0000256" key="7">
    <source>
        <dbReference type="ARBA" id="ARBA00034005"/>
    </source>
</evidence>
<keyword evidence="9" id="KW-0732">Signal</keyword>
<dbReference type="GO" id="GO:0006281">
    <property type="term" value="P:DNA repair"/>
    <property type="evidence" value="ECO:0007669"/>
    <property type="project" value="UniProtKB-KW"/>
</dbReference>
<dbReference type="PANTHER" id="PTHR47810">
    <property type="entry name" value="DNA LIGASE"/>
    <property type="match status" value="1"/>
</dbReference>
<dbReference type="PROSITE" id="PS01056">
    <property type="entry name" value="DNA_LIGASE_N2"/>
    <property type="match status" value="1"/>
</dbReference>
<evidence type="ECO:0000313" key="13">
    <source>
        <dbReference type="Proteomes" id="UP000183018"/>
    </source>
</evidence>
<keyword evidence="2 8" id="KW-0235">DNA replication</keyword>
<dbReference type="GO" id="GO:0006260">
    <property type="term" value="P:DNA replication"/>
    <property type="evidence" value="ECO:0007669"/>
    <property type="project" value="UniProtKB-KW"/>
</dbReference>
<keyword evidence="3 8" id="KW-0227">DNA damage</keyword>
<gene>
    <name evidence="8" type="primary">ligB</name>
    <name evidence="12" type="ORF">SAMN05216602_3058</name>
</gene>
<evidence type="ECO:0000259" key="11">
    <source>
        <dbReference type="SMART" id="SM00532"/>
    </source>
</evidence>
<sequence length="558" mass="61673">MKAWIAACVFLLLPALALADDCPAQTPAGSRQLTELAEQVARWDDAYHRQGRSLVSDELYDQARARLERWQRCHARPSEANPLRGAQGPVQHPVAQTGLGKLADERAVTQWMANRDDLWIQPKVDGVAVSLLYVSGHLRRVVSRGDGTSGQDWMPQAAQISAIPKQLHERGTVILQGELYLRRPGHVQATQGSAAARSTVAGLMARQALQQDQAASIGLFVWDWPNGPGAMHERLERLAALGFEDSRTYSRQVDSPADAARWREHWLRSPIPFATDGVVLRQGQRPSGDRWRAEPPHWAIAWKYPASEALALVEAVEFSIGRTGRITPLLRLQPVKLDDRTIRVVSAGLLQRWRQLDIRPGDQIAIRLAGQTIPKLESVVLRSAVRAALEIPGEDDYHALSCLRVSPACASQFHARLTWLSGKQALNLSGIGAGTWQKLLAAQHIDGLLDWLDLDEAQLLAVPGIGPQGATAISERFAEARQRPFHDWLRALGVPMNPDSLAAQSWMQLHQRSRRDWQAIPGIGPTRAAQLQAFFQHEEMVALAERLGEAGVAGFQAR</sequence>
<dbReference type="SUPFAM" id="SSF50249">
    <property type="entry name" value="Nucleic acid-binding proteins"/>
    <property type="match status" value="1"/>
</dbReference>